<feature type="transmembrane region" description="Helical" evidence="1">
    <location>
        <begin position="12"/>
        <end position="36"/>
    </location>
</feature>
<dbReference type="AlphaFoldDB" id="L8WGP2"/>
<dbReference type="EMBL" id="AFRT01004759">
    <property type="protein sequence ID" value="ELU35953.1"/>
    <property type="molecule type" value="Genomic_DNA"/>
</dbReference>
<keyword evidence="3" id="KW-1185">Reference proteome</keyword>
<keyword evidence="1" id="KW-0472">Membrane</keyword>
<protein>
    <submittedName>
        <fullName evidence="2">Uncharacterized protein</fullName>
    </submittedName>
</protein>
<comment type="caution">
    <text evidence="2">The sequence shown here is derived from an EMBL/GenBank/DDBJ whole genome shotgun (WGS) entry which is preliminary data.</text>
</comment>
<reference evidence="2 3" key="1">
    <citation type="journal article" date="2013" name="Nat. Commun.">
        <title>The evolution and pathogenic mechanisms of the rice sheath blight pathogen.</title>
        <authorList>
            <person name="Zheng A."/>
            <person name="Lin R."/>
            <person name="Xu L."/>
            <person name="Qin P."/>
            <person name="Tang C."/>
            <person name="Ai P."/>
            <person name="Zhang D."/>
            <person name="Liu Y."/>
            <person name="Sun Z."/>
            <person name="Feng H."/>
            <person name="Wang Y."/>
            <person name="Chen Y."/>
            <person name="Liang X."/>
            <person name="Fu R."/>
            <person name="Li Q."/>
            <person name="Zhang J."/>
            <person name="Yu X."/>
            <person name="Xie Z."/>
            <person name="Ding L."/>
            <person name="Guan P."/>
            <person name="Tang J."/>
            <person name="Liang Y."/>
            <person name="Wang S."/>
            <person name="Deng Q."/>
            <person name="Li S."/>
            <person name="Zhu J."/>
            <person name="Wang L."/>
            <person name="Liu H."/>
            <person name="Li P."/>
        </authorList>
    </citation>
    <scope>NUCLEOTIDE SEQUENCE [LARGE SCALE GENOMIC DNA]</scope>
    <source>
        <strain evidence="3">AG-1 IA</strain>
    </source>
</reference>
<dbReference type="HOGENOM" id="CLU_2211764_0_0_1"/>
<proteinExistence type="predicted"/>
<organism evidence="2 3">
    <name type="scientific">Thanatephorus cucumeris (strain AG1-IA)</name>
    <name type="common">Rice sheath blight fungus</name>
    <name type="synonym">Rhizoctonia solani</name>
    <dbReference type="NCBI Taxonomy" id="983506"/>
    <lineage>
        <taxon>Eukaryota</taxon>
        <taxon>Fungi</taxon>
        <taxon>Dikarya</taxon>
        <taxon>Basidiomycota</taxon>
        <taxon>Agaricomycotina</taxon>
        <taxon>Agaricomycetes</taxon>
        <taxon>Cantharellales</taxon>
        <taxon>Ceratobasidiaceae</taxon>
        <taxon>Rhizoctonia</taxon>
        <taxon>Rhizoctonia solani AG-1</taxon>
    </lineage>
</organism>
<accession>L8WGP2</accession>
<evidence type="ECO:0000313" key="2">
    <source>
        <dbReference type="EMBL" id="ELU35953.1"/>
    </source>
</evidence>
<keyword evidence="1" id="KW-1133">Transmembrane helix</keyword>
<evidence type="ECO:0000256" key="1">
    <source>
        <dbReference type="SAM" id="Phobius"/>
    </source>
</evidence>
<gene>
    <name evidence="2" type="ORF">AG1IA_10017</name>
</gene>
<evidence type="ECO:0000313" key="3">
    <source>
        <dbReference type="Proteomes" id="UP000011668"/>
    </source>
</evidence>
<sequence length="107" mass="11993">MRITTGAADIYLPLMLILLPCIIVPVVIEPAFSLYAQHERIYYSNSPSTAFKVSYTWHKNNQSGVGANLALLIQGSEYRIYILLQGIFKALGDRSPPKLSRPLRRAT</sequence>
<dbReference type="Proteomes" id="UP000011668">
    <property type="component" value="Unassembled WGS sequence"/>
</dbReference>
<name>L8WGP2_THACA</name>
<keyword evidence="1" id="KW-0812">Transmembrane</keyword>